<reference evidence="3 4" key="2">
    <citation type="submission" date="2019-09" db="EMBL/GenBank/DDBJ databases">
        <authorList>
            <person name="Jin C."/>
        </authorList>
    </citation>
    <scope>NUCLEOTIDE SEQUENCE [LARGE SCALE GENOMIC DNA]</scope>
    <source>
        <strain evidence="3 4">BN140002</strain>
    </source>
</reference>
<gene>
    <name evidence="3" type="ORF">F0L46_08535</name>
</gene>
<evidence type="ECO:0000313" key="3">
    <source>
        <dbReference type="EMBL" id="KAA2237715.1"/>
    </source>
</evidence>
<keyword evidence="2" id="KW-0472">Membrane</keyword>
<name>A0A5B2VFS4_9HYPH</name>
<dbReference type="Proteomes" id="UP000323142">
    <property type="component" value="Unassembled WGS sequence"/>
</dbReference>
<evidence type="ECO:0000256" key="2">
    <source>
        <dbReference type="SAM" id="Phobius"/>
    </source>
</evidence>
<dbReference type="EMBL" id="VUOA01000018">
    <property type="protein sequence ID" value="KAA2237715.1"/>
    <property type="molecule type" value="Genomic_DNA"/>
</dbReference>
<reference evidence="3 4" key="1">
    <citation type="submission" date="2019-09" db="EMBL/GenBank/DDBJ databases">
        <title>Salinarimonas rosea gen. nov., sp. nov., a new member of the a-2 subgroup of the Proteobacteria.</title>
        <authorList>
            <person name="Liu J."/>
        </authorList>
    </citation>
    <scope>NUCLEOTIDE SEQUENCE [LARGE SCALE GENOMIC DNA]</scope>
    <source>
        <strain evidence="3 4">BN140002</strain>
    </source>
</reference>
<evidence type="ECO:0000313" key="4">
    <source>
        <dbReference type="Proteomes" id="UP000323142"/>
    </source>
</evidence>
<organism evidence="3 4">
    <name type="scientific">Salinarimonas soli</name>
    <dbReference type="NCBI Taxonomy" id="1638099"/>
    <lineage>
        <taxon>Bacteria</taxon>
        <taxon>Pseudomonadati</taxon>
        <taxon>Pseudomonadota</taxon>
        <taxon>Alphaproteobacteria</taxon>
        <taxon>Hyphomicrobiales</taxon>
        <taxon>Salinarimonadaceae</taxon>
        <taxon>Salinarimonas</taxon>
    </lineage>
</organism>
<feature type="region of interest" description="Disordered" evidence="1">
    <location>
        <begin position="46"/>
        <end position="68"/>
    </location>
</feature>
<protein>
    <submittedName>
        <fullName evidence="3">Uncharacterized protein</fullName>
    </submittedName>
</protein>
<keyword evidence="4" id="KW-1185">Reference proteome</keyword>
<feature type="transmembrane region" description="Helical" evidence="2">
    <location>
        <begin position="6"/>
        <end position="24"/>
    </location>
</feature>
<accession>A0A5B2VFS4</accession>
<keyword evidence="2" id="KW-0812">Transmembrane</keyword>
<dbReference type="RefSeq" id="WP_149816670.1">
    <property type="nucleotide sequence ID" value="NZ_VUOA01000018.1"/>
</dbReference>
<proteinExistence type="predicted"/>
<evidence type="ECO:0000256" key="1">
    <source>
        <dbReference type="SAM" id="MobiDB-lite"/>
    </source>
</evidence>
<dbReference type="AlphaFoldDB" id="A0A5B2VFS4"/>
<keyword evidence="2" id="KW-1133">Transmembrane helix</keyword>
<sequence>MSTALPLAGLVASLLIGAVLVLHLRSTRGRPVRRFGEAANDDEADPWIPLGDAARRAVPPSPRPDAAE</sequence>
<comment type="caution">
    <text evidence="3">The sequence shown here is derived from an EMBL/GenBank/DDBJ whole genome shotgun (WGS) entry which is preliminary data.</text>
</comment>
<feature type="compositionally biased region" description="Pro residues" evidence="1">
    <location>
        <begin position="59"/>
        <end position="68"/>
    </location>
</feature>